<dbReference type="EMBL" id="LHQS01000002">
    <property type="protein sequence ID" value="RXE56308.1"/>
    <property type="molecule type" value="Genomic_DNA"/>
</dbReference>
<dbReference type="GO" id="GO:0001508">
    <property type="term" value="P:action potential"/>
    <property type="evidence" value="ECO:0007669"/>
    <property type="project" value="TreeGrafter"/>
</dbReference>
<keyword evidence="5" id="KW-0406">Ion transport</keyword>
<feature type="transmembrane region" description="Helical" evidence="8">
    <location>
        <begin position="20"/>
        <end position="39"/>
    </location>
</feature>
<dbReference type="InterPro" id="IPR027359">
    <property type="entry name" value="Volt_channel_dom_sf"/>
</dbReference>
<dbReference type="Gene3D" id="1.20.5.110">
    <property type="match status" value="1"/>
</dbReference>
<feature type="transmembrane region" description="Helical" evidence="8">
    <location>
        <begin position="129"/>
        <end position="150"/>
    </location>
</feature>
<dbReference type="Gene3D" id="1.20.120.350">
    <property type="entry name" value="Voltage-gated potassium channels. Chain C"/>
    <property type="match status" value="1"/>
</dbReference>
<evidence type="ECO:0000313" key="10">
    <source>
        <dbReference type="EMBL" id="RXE56308.1"/>
    </source>
</evidence>
<evidence type="ECO:0000313" key="11">
    <source>
        <dbReference type="Proteomes" id="UP000290932"/>
    </source>
</evidence>
<gene>
    <name evidence="10" type="ORF">ABH15_09335</name>
</gene>
<evidence type="ECO:0000256" key="6">
    <source>
        <dbReference type="ARBA" id="ARBA00023136"/>
    </source>
</evidence>
<keyword evidence="4 8" id="KW-1133">Transmembrane helix</keyword>
<protein>
    <recommendedName>
        <fullName evidence="9">Potassium channel domain-containing protein</fullName>
    </recommendedName>
</protein>
<evidence type="ECO:0000259" key="9">
    <source>
        <dbReference type="Pfam" id="PF07885"/>
    </source>
</evidence>
<keyword evidence="11" id="KW-1185">Reference proteome</keyword>
<dbReference type="AlphaFoldDB" id="A0A498H139"/>
<evidence type="ECO:0000256" key="4">
    <source>
        <dbReference type="ARBA" id="ARBA00022989"/>
    </source>
</evidence>
<dbReference type="InterPro" id="IPR028325">
    <property type="entry name" value="VG_K_chnl"/>
</dbReference>
<dbReference type="Gene3D" id="1.10.287.70">
    <property type="match status" value="1"/>
</dbReference>
<keyword evidence="3 8" id="KW-0812">Transmembrane</keyword>
<dbReference type="SUPFAM" id="SSF81324">
    <property type="entry name" value="Voltage-gated potassium channels"/>
    <property type="match status" value="1"/>
</dbReference>
<dbReference type="PANTHER" id="PTHR11537">
    <property type="entry name" value="VOLTAGE-GATED POTASSIUM CHANNEL"/>
    <property type="match status" value="1"/>
</dbReference>
<dbReference type="InterPro" id="IPR013099">
    <property type="entry name" value="K_chnl_dom"/>
</dbReference>
<comment type="subcellular location">
    <subcellularLocation>
        <location evidence="1">Membrane</location>
        <topology evidence="1">Multi-pass membrane protein</topology>
    </subcellularLocation>
</comment>
<evidence type="ECO:0000256" key="7">
    <source>
        <dbReference type="ARBA" id="ARBA00023303"/>
    </source>
</evidence>
<proteinExistence type="predicted"/>
<evidence type="ECO:0000256" key="8">
    <source>
        <dbReference type="SAM" id="Phobius"/>
    </source>
</evidence>
<accession>A0A498H139</accession>
<evidence type="ECO:0000256" key="3">
    <source>
        <dbReference type="ARBA" id="ARBA00022692"/>
    </source>
</evidence>
<evidence type="ECO:0000256" key="5">
    <source>
        <dbReference type="ARBA" id="ARBA00023065"/>
    </source>
</evidence>
<evidence type="ECO:0000256" key="2">
    <source>
        <dbReference type="ARBA" id="ARBA00022448"/>
    </source>
</evidence>
<dbReference type="RefSeq" id="WP_128694080.1">
    <property type="nucleotide sequence ID" value="NZ_LHQS01000002.1"/>
</dbReference>
<keyword evidence="7" id="KW-0407">Ion channel</keyword>
<dbReference type="Pfam" id="PF07885">
    <property type="entry name" value="Ion_trans_2"/>
    <property type="match status" value="1"/>
</dbReference>
<organism evidence="10 11">
    <name type="scientific">Methanoculleus taiwanensis</name>
    <dbReference type="NCBI Taxonomy" id="1550565"/>
    <lineage>
        <taxon>Archaea</taxon>
        <taxon>Methanobacteriati</taxon>
        <taxon>Methanobacteriota</taxon>
        <taxon>Stenosarchaea group</taxon>
        <taxon>Methanomicrobia</taxon>
        <taxon>Methanomicrobiales</taxon>
        <taxon>Methanomicrobiaceae</taxon>
        <taxon>Methanoculleus</taxon>
    </lineage>
</organism>
<feature type="transmembrane region" description="Helical" evidence="8">
    <location>
        <begin position="191"/>
        <end position="211"/>
    </location>
</feature>
<comment type="caution">
    <text evidence="10">The sequence shown here is derived from an EMBL/GenBank/DDBJ whole genome shotgun (WGS) entry which is preliminary data.</text>
</comment>
<dbReference type="PRINTS" id="PR00169">
    <property type="entry name" value="KCHANNEL"/>
</dbReference>
<sequence length="277" mass="31400">MKEESECPVGFKGSSYEGFILFLSLLSVFNIVFLVFPALNPDATRVVFVVDLFLSSVFLLDFLFRLFTAESKLQYFLQDRGWADLLSSVPLPGMKIFRLSRIAQVVWLMRTFGIRRLKYDFSEQRAEGALFFVFFFIILLVEVSAILVLGAERTAPGANIRTAGDALWWAYVTIATVGYGDQYPVTTWGRIVGIVIMTAGVSVFGTLAGFLSNKLTAPRERHSEQTIPMQSRQGEAMSELRDMVAHQEELYRDIVTRLERIEQAVKIEKGEEKERPP</sequence>
<dbReference type="Proteomes" id="UP000290932">
    <property type="component" value="Unassembled WGS sequence"/>
</dbReference>
<feature type="transmembrane region" description="Helical" evidence="8">
    <location>
        <begin position="162"/>
        <end position="179"/>
    </location>
</feature>
<feature type="transmembrane region" description="Helical" evidence="8">
    <location>
        <begin position="46"/>
        <end position="67"/>
    </location>
</feature>
<dbReference type="PANTHER" id="PTHR11537:SF254">
    <property type="entry name" value="POTASSIUM VOLTAGE-GATED CHANNEL PROTEIN SHAB"/>
    <property type="match status" value="1"/>
</dbReference>
<keyword evidence="2" id="KW-0813">Transport</keyword>
<dbReference type="OrthoDB" id="56871at2157"/>
<keyword evidence="6 8" id="KW-0472">Membrane</keyword>
<evidence type="ECO:0000256" key="1">
    <source>
        <dbReference type="ARBA" id="ARBA00004141"/>
    </source>
</evidence>
<name>A0A498H139_9EURY</name>
<dbReference type="GO" id="GO:0005249">
    <property type="term" value="F:voltage-gated potassium channel activity"/>
    <property type="evidence" value="ECO:0007669"/>
    <property type="project" value="InterPro"/>
</dbReference>
<feature type="domain" description="Potassium channel" evidence="9">
    <location>
        <begin position="146"/>
        <end position="216"/>
    </location>
</feature>
<dbReference type="GO" id="GO:0008076">
    <property type="term" value="C:voltage-gated potassium channel complex"/>
    <property type="evidence" value="ECO:0007669"/>
    <property type="project" value="InterPro"/>
</dbReference>
<reference evidence="10 11" key="1">
    <citation type="journal article" date="2015" name="Int. J. Syst. Evol. Microbiol.">
        <title>Methanoculleus taiwanensis sp. nov., a methanogen isolated from deep marine sediment at the deformation front area near Taiwan.</title>
        <authorList>
            <person name="Weng C.Y."/>
            <person name="Chen S.C."/>
            <person name="Lai M.C."/>
            <person name="Wu S.Y."/>
            <person name="Lin S."/>
            <person name="Yang T.F."/>
            <person name="Chen P.C."/>
        </authorList>
    </citation>
    <scope>NUCLEOTIDE SEQUENCE [LARGE SCALE GENOMIC DNA]</scope>
    <source>
        <strain evidence="10 11">CYW4</strain>
    </source>
</reference>